<dbReference type="InterPro" id="IPR050707">
    <property type="entry name" value="HTH_MetabolicPath_Reg"/>
</dbReference>
<evidence type="ECO:0000313" key="7">
    <source>
        <dbReference type="Proteomes" id="UP000253104"/>
    </source>
</evidence>
<gene>
    <name evidence="6" type="ORF">CUJ89_17770</name>
</gene>
<evidence type="ECO:0000259" key="4">
    <source>
        <dbReference type="PROSITE" id="PS51077"/>
    </source>
</evidence>
<dbReference type="InterPro" id="IPR036388">
    <property type="entry name" value="WH-like_DNA-bd_sf"/>
</dbReference>
<evidence type="ECO:0000259" key="5">
    <source>
        <dbReference type="PROSITE" id="PS51078"/>
    </source>
</evidence>
<dbReference type="GO" id="GO:0045892">
    <property type="term" value="P:negative regulation of DNA-templated transcription"/>
    <property type="evidence" value="ECO:0007669"/>
    <property type="project" value="TreeGrafter"/>
</dbReference>
<evidence type="ECO:0000256" key="2">
    <source>
        <dbReference type="ARBA" id="ARBA00023125"/>
    </source>
</evidence>
<dbReference type="Pfam" id="PF01614">
    <property type="entry name" value="IclR_C"/>
    <property type="match status" value="1"/>
</dbReference>
<organism evidence="6 7">
    <name type="scientific">Burkholderia pyrrocinia</name>
    <name type="common">Pseudomonas pyrrocinia</name>
    <dbReference type="NCBI Taxonomy" id="60550"/>
    <lineage>
        <taxon>Bacteria</taxon>
        <taxon>Pseudomonadati</taxon>
        <taxon>Pseudomonadota</taxon>
        <taxon>Betaproteobacteria</taxon>
        <taxon>Burkholderiales</taxon>
        <taxon>Burkholderiaceae</taxon>
        <taxon>Burkholderia</taxon>
        <taxon>Burkholderia cepacia complex</taxon>
    </lineage>
</organism>
<dbReference type="Proteomes" id="UP000253104">
    <property type="component" value="Chromosome mHSR5_B"/>
</dbReference>
<dbReference type="SMART" id="SM00346">
    <property type="entry name" value="HTH_ICLR"/>
    <property type="match status" value="1"/>
</dbReference>
<proteinExistence type="predicted"/>
<dbReference type="Gene3D" id="3.30.450.40">
    <property type="match status" value="1"/>
</dbReference>
<dbReference type="PROSITE" id="PS51078">
    <property type="entry name" value="ICLR_ED"/>
    <property type="match status" value="1"/>
</dbReference>
<evidence type="ECO:0000313" key="6">
    <source>
        <dbReference type="EMBL" id="AXF22406.1"/>
    </source>
</evidence>
<keyword evidence="3" id="KW-0804">Transcription</keyword>
<dbReference type="InterPro" id="IPR014757">
    <property type="entry name" value="Tscrpt_reg_IclR_C"/>
</dbReference>
<keyword evidence="2" id="KW-0238">DNA-binding</keyword>
<dbReference type="PANTHER" id="PTHR30136:SF23">
    <property type="entry name" value="DNA-BINDING TRANSCRIPTIONAL ACTIVATOR MHPR"/>
    <property type="match status" value="1"/>
</dbReference>
<name>A0A2Z5N022_BURPY</name>
<evidence type="ECO:0000256" key="1">
    <source>
        <dbReference type="ARBA" id="ARBA00023015"/>
    </source>
</evidence>
<dbReference type="RefSeq" id="WP_114178699.1">
    <property type="nucleotide sequence ID" value="NZ_CP024903.1"/>
</dbReference>
<dbReference type="OrthoDB" id="9807558at2"/>
<dbReference type="SUPFAM" id="SSF55781">
    <property type="entry name" value="GAF domain-like"/>
    <property type="match status" value="1"/>
</dbReference>
<dbReference type="AlphaFoldDB" id="A0A2Z5N022"/>
<dbReference type="InterPro" id="IPR036390">
    <property type="entry name" value="WH_DNA-bd_sf"/>
</dbReference>
<protein>
    <submittedName>
        <fullName evidence="6">IclR family transcriptional regulator</fullName>
    </submittedName>
</protein>
<dbReference type="InterPro" id="IPR005471">
    <property type="entry name" value="Tscrpt_reg_IclR_N"/>
</dbReference>
<dbReference type="PANTHER" id="PTHR30136">
    <property type="entry name" value="HELIX-TURN-HELIX TRANSCRIPTIONAL REGULATOR, ICLR FAMILY"/>
    <property type="match status" value="1"/>
</dbReference>
<accession>A0A2Z5N022</accession>
<dbReference type="PROSITE" id="PS51077">
    <property type="entry name" value="HTH_ICLR"/>
    <property type="match status" value="1"/>
</dbReference>
<dbReference type="SUPFAM" id="SSF46785">
    <property type="entry name" value="Winged helix' DNA-binding domain"/>
    <property type="match status" value="1"/>
</dbReference>
<feature type="domain" description="IclR-ED" evidence="5">
    <location>
        <begin position="75"/>
        <end position="265"/>
    </location>
</feature>
<sequence>MLRSSQVSGVKSINSLKRGLDVLTALDGTCAATFSELRAQTALPKATLARVLKTLRESGWIQYHVDSGRYALAPQASAPPPATIRHARLAELASEPRATLQRRVPWPTDMGVRDGVAMLSLDGPHARNSIAANWRVLGSRPSMLRSSLGRCYLSFCPDAERQEILAALRHSRDEADRAALQADEPSRMIAQVRRQGYATRNASHTSQDSPERFGALAVPILDQDHAIACLCVVWILPLAGERQILDTCLEPLQHAARAIGEKIRLGAQG</sequence>
<reference evidence="6 7" key="1">
    <citation type="journal article" date="2018" name="ISME J.">
        <title>Involvement of Burkholderiaceae and sulfurous volatiles in disease-suppressive soils.</title>
        <authorList>
            <person name="Carrion V.J."/>
            <person name="Cordovez V."/>
            <person name="Tyc O."/>
            <person name="Etalo D.W."/>
            <person name="de Bruijn I."/>
            <person name="de Jager V.C."/>
            <person name="Medema M.H."/>
            <person name="Eberl L."/>
            <person name="Raaijmakers J.M."/>
        </authorList>
    </citation>
    <scope>NUCLEOTIDE SEQUENCE [LARGE SCALE GENOMIC DNA]</scope>
    <source>
        <strain evidence="7">mHSR5</strain>
    </source>
</reference>
<dbReference type="EMBL" id="CP024903">
    <property type="protein sequence ID" value="AXF22406.1"/>
    <property type="molecule type" value="Genomic_DNA"/>
</dbReference>
<keyword evidence="1" id="KW-0805">Transcription regulation</keyword>
<dbReference type="InterPro" id="IPR029016">
    <property type="entry name" value="GAF-like_dom_sf"/>
</dbReference>
<dbReference type="GO" id="GO:0003700">
    <property type="term" value="F:DNA-binding transcription factor activity"/>
    <property type="evidence" value="ECO:0007669"/>
    <property type="project" value="TreeGrafter"/>
</dbReference>
<feature type="domain" description="HTH iclR-type" evidence="4">
    <location>
        <begin position="13"/>
        <end position="74"/>
    </location>
</feature>
<dbReference type="Gene3D" id="1.10.10.10">
    <property type="entry name" value="Winged helix-like DNA-binding domain superfamily/Winged helix DNA-binding domain"/>
    <property type="match status" value="1"/>
</dbReference>
<evidence type="ECO:0000256" key="3">
    <source>
        <dbReference type="ARBA" id="ARBA00023163"/>
    </source>
</evidence>
<dbReference type="GO" id="GO:0003677">
    <property type="term" value="F:DNA binding"/>
    <property type="evidence" value="ECO:0007669"/>
    <property type="project" value="UniProtKB-KW"/>
</dbReference>
<dbReference type="Pfam" id="PF09339">
    <property type="entry name" value="HTH_IclR"/>
    <property type="match status" value="1"/>
</dbReference>